<gene>
    <name evidence="1" type="ORF">HPB49_010383</name>
</gene>
<proteinExistence type="predicted"/>
<evidence type="ECO:0000313" key="1">
    <source>
        <dbReference type="EMBL" id="KAH7945392.1"/>
    </source>
</evidence>
<comment type="caution">
    <text evidence="1">The sequence shown here is derived from an EMBL/GenBank/DDBJ whole genome shotgun (WGS) entry which is preliminary data.</text>
</comment>
<organism evidence="1 2">
    <name type="scientific">Dermacentor silvarum</name>
    <name type="common">Tick</name>
    <dbReference type="NCBI Taxonomy" id="543639"/>
    <lineage>
        <taxon>Eukaryota</taxon>
        <taxon>Metazoa</taxon>
        <taxon>Ecdysozoa</taxon>
        <taxon>Arthropoda</taxon>
        <taxon>Chelicerata</taxon>
        <taxon>Arachnida</taxon>
        <taxon>Acari</taxon>
        <taxon>Parasitiformes</taxon>
        <taxon>Ixodida</taxon>
        <taxon>Ixodoidea</taxon>
        <taxon>Ixodidae</taxon>
        <taxon>Rhipicephalinae</taxon>
        <taxon>Dermacentor</taxon>
    </lineage>
</organism>
<reference evidence="1" key="1">
    <citation type="submission" date="2020-05" db="EMBL/GenBank/DDBJ databases">
        <title>Large-scale comparative analyses of tick genomes elucidate their genetic diversity and vector capacities.</title>
        <authorList>
            <person name="Jia N."/>
            <person name="Wang J."/>
            <person name="Shi W."/>
            <person name="Du L."/>
            <person name="Sun Y."/>
            <person name="Zhan W."/>
            <person name="Jiang J."/>
            <person name="Wang Q."/>
            <person name="Zhang B."/>
            <person name="Ji P."/>
            <person name="Sakyi L.B."/>
            <person name="Cui X."/>
            <person name="Yuan T."/>
            <person name="Jiang B."/>
            <person name="Yang W."/>
            <person name="Lam T.T.-Y."/>
            <person name="Chang Q."/>
            <person name="Ding S."/>
            <person name="Wang X."/>
            <person name="Zhu J."/>
            <person name="Ruan X."/>
            <person name="Zhao L."/>
            <person name="Wei J."/>
            <person name="Que T."/>
            <person name="Du C."/>
            <person name="Cheng J."/>
            <person name="Dai P."/>
            <person name="Han X."/>
            <person name="Huang E."/>
            <person name="Gao Y."/>
            <person name="Liu J."/>
            <person name="Shao H."/>
            <person name="Ye R."/>
            <person name="Li L."/>
            <person name="Wei W."/>
            <person name="Wang X."/>
            <person name="Wang C."/>
            <person name="Yang T."/>
            <person name="Huo Q."/>
            <person name="Li W."/>
            <person name="Guo W."/>
            <person name="Chen H."/>
            <person name="Zhou L."/>
            <person name="Ni X."/>
            <person name="Tian J."/>
            <person name="Zhou Y."/>
            <person name="Sheng Y."/>
            <person name="Liu T."/>
            <person name="Pan Y."/>
            <person name="Xia L."/>
            <person name="Li J."/>
            <person name="Zhao F."/>
            <person name="Cao W."/>
        </authorList>
    </citation>
    <scope>NUCLEOTIDE SEQUENCE</scope>
    <source>
        <strain evidence="1">Dsil-2018</strain>
    </source>
</reference>
<keyword evidence="2" id="KW-1185">Reference proteome</keyword>
<evidence type="ECO:0000313" key="2">
    <source>
        <dbReference type="Proteomes" id="UP000821865"/>
    </source>
</evidence>
<protein>
    <submittedName>
        <fullName evidence="1">Uncharacterized protein</fullName>
    </submittedName>
</protein>
<dbReference type="Proteomes" id="UP000821865">
    <property type="component" value="Chromosome 6"/>
</dbReference>
<sequence length="623" mass="68977">MNAVLRNSLSAVFSVVVLSASALDTLPESAPIVRTECGLVAGQTLTVSGQEVDAFYGVPYAEPPVGDLRFRKPVPARPWNGTFRATSKPPPCAQTNHFHTDNVTLYYGAYNSEDCLYLNVWRPTAPCKGTVSCQVNLPVVIFIHGGAFQWGDSAIFLHDGANFVALSNIIFVSFNYRLNVFGFLSAETEDVPGNWGLWDQNMLLKWVQRNIRFFGGDPNQVTLLGQSAGAISAAIHTVSPYSEGLFKRIIMLSGSPINVVFTVAAKGVDYVMSLARHVKCVSWKPRDLADVMDCLRTVDKQDFLRLLNGVDPRKTIYAPVSGDAYVPKDCTFLSTWRNKIRSTEVMIGTMKDEGSLFMDIAFRLAPFVRSYIDIDHRTTATAIISALFKIPGGSAKMVTEAYFPDEHPGDKESVLRTLQDAAGEGLFVCASNFFAEVAADQGLPVYRYVFAHRPSYSLWPRWYGATHGDDVPFVLGSLPFYGDPSRYTEAVLPDRALYDAVKHTDQEGRLMADMVAAIAAFVRTGRPTVPLSNGSWPRYTNANPEYVSVELDGPTKRLGPSREICNVWRRFLIRNRGGQQQAYPGREMSRTVLTTICVLVSLKIRISVMPAEGQADEDIYDFD</sequence>
<accession>A0ACB8CKM9</accession>
<dbReference type="EMBL" id="CM023475">
    <property type="protein sequence ID" value="KAH7945392.1"/>
    <property type="molecule type" value="Genomic_DNA"/>
</dbReference>
<name>A0ACB8CKM9_DERSI</name>